<dbReference type="AlphaFoldDB" id="A0A9R1XDR9"/>
<dbReference type="PANTHER" id="PTHR33116">
    <property type="entry name" value="REVERSE TRANSCRIPTASE ZINC-BINDING DOMAIN-CONTAINING PROTEIN-RELATED-RELATED"/>
    <property type="match status" value="1"/>
</dbReference>
<gene>
    <name evidence="1" type="ORF">LSAT_V11C400185550</name>
</gene>
<reference evidence="1 2" key="1">
    <citation type="journal article" date="2017" name="Nat. Commun.">
        <title>Genome assembly with in vitro proximity ligation data and whole-genome triplication in lettuce.</title>
        <authorList>
            <person name="Reyes-Chin-Wo S."/>
            <person name="Wang Z."/>
            <person name="Yang X."/>
            <person name="Kozik A."/>
            <person name="Arikit S."/>
            <person name="Song C."/>
            <person name="Xia L."/>
            <person name="Froenicke L."/>
            <person name="Lavelle D.O."/>
            <person name="Truco M.J."/>
            <person name="Xia R."/>
            <person name="Zhu S."/>
            <person name="Xu C."/>
            <person name="Xu H."/>
            <person name="Xu X."/>
            <person name="Cox K."/>
            <person name="Korf I."/>
            <person name="Meyers B.C."/>
            <person name="Michelmore R.W."/>
        </authorList>
    </citation>
    <scope>NUCLEOTIDE SEQUENCE [LARGE SCALE GENOMIC DNA]</scope>
    <source>
        <strain evidence="2">cv. Salinas</strain>
        <tissue evidence="1">Seedlings</tissue>
    </source>
</reference>
<comment type="caution">
    <text evidence="1">The sequence shown here is derived from an EMBL/GenBank/DDBJ whole genome shotgun (WGS) entry which is preliminary data.</text>
</comment>
<sequence length="109" mass="12128">MIIYFSHVVRLIDYFFLASALNINVHKSNLVGFEFQLSVVEDVVGSIGCVPNKSPFKYLGLIMGGNMSLGGRLTLLNSVLGATPTYFMTIFRARSLLPIVYNPFAMLLY</sequence>
<proteinExistence type="predicted"/>
<accession>A0A9R1XDR9</accession>
<protein>
    <submittedName>
        <fullName evidence="1">Uncharacterized protein</fullName>
    </submittedName>
</protein>
<name>A0A9R1XDR9_LACSA</name>
<dbReference type="Proteomes" id="UP000235145">
    <property type="component" value="Unassembled WGS sequence"/>
</dbReference>
<evidence type="ECO:0000313" key="2">
    <source>
        <dbReference type="Proteomes" id="UP000235145"/>
    </source>
</evidence>
<keyword evidence="2" id="KW-1185">Reference proteome</keyword>
<dbReference type="EMBL" id="NBSK02000004">
    <property type="protein sequence ID" value="KAJ0208764.1"/>
    <property type="molecule type" value="Genomic_DNA"/>
</dbReference>
<evidence type="ECO:0000313" key="1">
    <source>
        <dbReference type="EMBL" id="KAJ0208764.1"/>
    </source>
</evidence>
<dbReference type="PANTHER" id="PTHR33116:SF78">
    <property type="entry name" value="OS12G0587133 PROTEIN"/>
    <property type="match status" value="1"/>
</dbReference>
<organism evidence="1 2">
    <name type="scientific">Lactuca sativa</name>
    <name type="common">Garden lettuce</name>
    <dbReference type="NCBI Taxonomy" id="4236"/>
    <lineage>
        <taxon>Eukaryota</taxon>
        <taxon>Viridiplantae</taxon>
        <taxon>Streptophyta</taxon>
        <taxon>Embryophyta</taxon>
        <taxon>Tracheophyta</taxon>
        <taxon>Spermatophyta</taxon>
        <taxon>Magnoliopsida</taxon>
        <taxon>eudicotyledons</taxon>
        <taxon>Gunneridae</taxon>
        <taxon>Pentapetalae</taxon>
        <taxon>asterids</taxon>
        <taxon>campanulids</taxon>
        <taxon>Asterales</taxon>
        <taxon>Asteraceae</taxon>
        <taxon>Cichorioideae</taxon>
        <taxon>Cichorieae</taxon>
        <taxon>Lactucinae</taxon>
        <taxon>Lactuca</taxon>
    </lineage>
</organism>